<organism evidence="2 3">
    <name type="scientific">Hoylesella enoeca</name>
    <dbReference type="NCBI Taxonomy" id="76123"/>
    <lineage>
        <taxon>Bacteria</taxon>
        <taxon>Pseudomonadati</taxon>
        <taxon>Bacteroidota</taxon>
        <taxon>Bacteroidia</taxon>
        <taxon>Bacteroidales</taxon>
        <taxon>Prevotellaceae</taxon>
        <taxon>Hoylesella</taxon>
    </lineage>
</organism>
<protein>
    <recommendedName>
        <fullName evidence="4">Collagen-binding protein</fullName>
    </recommendedName>
</protein>
<dbReference type="EMBL" id="CP013195">
    <property type="protein sequence ID" value="ALO48148.1"/>
    <property type="molecule type" value="Genomic_DNA"/>
</dbReference>
<evidence type="ECO:0000256" key="1">
    <source>
        <dbReference type="SAM" id="SignalP"/>
    </source>
</evidence>
<dbReference type="Pfam" id="PF13715">
    <property type="entry name" value="CarbopepD_reg_2"/>
    <property type="match status" value="1"/>
</dbReference>
<dbReference type="RefSeq" id="WP_025066284.1">
    <property type="nucleotide sequence ID" value="NZ_CP013195.1"/>
</dbReference>
<name>A0A0S2KJB2_9BACT</name>
<dbReference type="KEGG" id="peo:AS203_02800"/>
<dbReference type="Proteomes" id="UP000056252">
    <property type="component" value="Chromosome"/>
</dbReference>
<feature type="signal peptide" evidence="1">
    <location>
        <begin position="1"/>
        <end position="22"/>
    </location>
</feature>
<gene>
    <name evidence="2" type="ORF">AS203_02800</name>
</gene>
<evidence type="ECO:0008006" key="4">
    <source>
        <dbReference type="Google" id="ProtNLM"/>
    </source>
</evidence>
<dbReference type="Pfam" id="PF18939">
    <property type="entry name" value="DUF5686"/>
    <property type="match status" value="1"/>
</dbReference>
<dbReference type="SUPFAM" id="SSF49464">
    <property type="entry name" value="Carboxypeptidase regulatory domain-like"/>
    <property type="match status" value="1"/>
</dbReference>
<dbReference type="STRING" id="76123.AS203_02800"/>
<dbReference type="eggNOG" id="COG4775">
    <property type="taxonomic scope" value="Bacteria"/>
</dbReference>
<accession>A0A0S2KJB2</accession>
<keyword evidence="3" id="KW-1185">Reference proteome</keyword>
<dbReference type="InterPro" id="IPR043741">
    <property type="entry name" value="DUF5686"/>
</dbReference>
<feature type="chain" id="PRO_5006601778" description="Collagen-binding protein" evidence="1">
    <location>
        <begin position="23"/>
        <end position="869"/>
    </location>
</feature>
<keyword evidence="1" id="KW-0732">Signal</keyword>
<proteinExistence type="predicted"/>
<dbReference type="Gene3D" id="2.60.40.1120">
    <property type="entry name" value="Carboxypeptidase-like, regulatory domain"/>
    <property type="match status" value="1"/>
</dbReference>
<sequence>MKRLFRIYITWLICTLSSTVSAQTITGVVTDAQTGDTVAFPSASYQGHQVAVSGDSAGRYSISKHVGWVLTISSVGYKSQSIVIRENTPGVLNVRLKPDTKQLAEVVVRHKRGKYSRKNNPAVELMRRVIAAKRRTDLDNHDFYQYNKYQKLTLAFNDLTPSDFDSGLLKKRKWLTDQVEFCPYNKKLILPVSVDETVTRHIYRKNPKSEKNIITGQSSTGINQLIQTGDILNTMMKDIFTDIDIYDDQIRLLQHPFTSPIGKDAIGFYRYYIEDTVYVDKDRCYHLQFLPNNQQDFGFSGELYILADSTLHVKQCNLRLPKKSDVNFVQNLQVKQIYTQLSNGEWALSDDDMIVELSMAKFMQKLIIIRTTRLNDYAFDPLPNKLFKGKARERHEADAMMRGEDFWNKYRAVELTKSESSMDAFVRRIQQINGFKYIIFGAKALIENFVETGDPTHPSKVDIGPINTMITRNFIDGVRTRISAQTTANLNPHWFLSGYYAHGWGSQKNYYKGELTYSFNKKEYLPREFPKRTLTFTSTYDITSPSDKFVHTDKDNVFTALKWTKVDKMMFYNRQQLTFEREEEWGFKTTLGLKTETNEAAGTLFFQPLRYPDPHLATLLANLPNLEAGKLLHNGKIRTTELNLKFEISPGRTYINTKQRRIPINLDAPIFSLSHTMGIKGLLGGEYKYNFTELGIYKRFWLNSWGKIDTRIKVGAQWNRVPFPLLIMPPANLSFIVEDESFGLINNMEFLNDRSATAELGWDLNGKLFNRIPLLKKLKWREFLGARCLWGRLTDKNNPTLAQNASDDILMQFPDGCNIMNPKRPYVELVAGVHNIFKILHIEYVRRMTYNHLPTAHKQGVRLMMRLTF</sequence>
<evidence type="ECO:0000313" key="3">
    <source>
        <dbReference type="Proteomes" id="UP000056252"/>
    </source>
</evidence>
<evidence type="ECO:0000313" key="2">
    <source>
        <dbReference type="EMBL" id="ALO48148.1"/>
    </source>
</evidence>
<dbReference type="OrthoDB" id="983143at2"/>
<dbReference type="InterPro" id="IPR008969">
    <property type="entry name" value="CarboxyPept-like_regulatory"/>
</dbReference>
<dbReference type="AlphaFoldDB" id="A0A0S2KJB2"/>
<reference evidence="3" key="1">
    <citation type="submission" date="2015-11" db="EMBL/GenBank/DDBJ databases">
        <authorList>
            <person name="Holder M.E."/>
            <person name="Ajami N.J."/>
            <person name="Petrosino J.F."/>
        </authorList>
    </citation>
    <scope>NUCLEOTIDE SEQUENCE [LARGE SCALE GENOMIC DNA]</scope>
    <source>
        <strain evidence="3">F0113</strain>
    </source>
</reference>